<dbReference type="EMBL" id="FMTT01000032">
    <property type="protein sequence ID" value="SCW71144.1"/>
    <property type="molecule type" value="Genomic_DNA"/>
</dbReference>
<evidence type="ECO:0000313" key="1">
    <source>
        <dbReference type="EMBL" id="SCW71144.1"/>
    </source>
</evidence>
<name>A0A1G4SPH3_9BACL</name>
<dbReference type="AlphaFoldDB" id="A0A1G4SPH3"/>
<keyword evidence="2" id="KW-1185">Reference proteome</keyword>
<gene>
    <name evidence="1" type="ORF">SAMN04487970_103256</name>
</gene>
<accession>A0A1G4SPH3</accession>
<dbReference type="Proteomes" id="UP000198601">
    <property type="component" value="Unassembled WGS sequence"/>
</dbReference>
<reference evidence="2" key="1">
    <citation type="submission" date="2016-10" db="EMBL/GenBank/DDBJ databases">
        <authorList>
            <person name="Varghese N."/>
            <person name="Submissions S."/>
        </authorList>
    </citation>
    <scope>NUCLEOTIDE SEQUENCE [LARGE SCALE GENOMIC DNA]</scope>
    <source>
        <strain evidence="2">CGMCC 1.8946</strain>
    </source>
</reference>
<sequence length="58" mass="6899">MYATTVARCTCRRRLLQQGIFVRVGVRPLNKELSVRLTTYTMPQIEVYKELEMRIPIR</sequence>
<organism evidence="1 2">
    <name type="scientific">Paenibacillus tianmuensis</name>
    <dbReference type="NCBI Taxonomy" id="624147"/>
    <lineage>
        <taxon>Bacteria</taxon>
        <taxon>Bacillati</taxon>
        <taxon>Bacillota</taxon>
        <taxon>Bacilli</taxon>
        <taxon>Bacillales</taxon>
        <taxon>Paenibacillaceae</taxon>
        <taxon>Paenibacillus</taxon>
    </lineage>
</organism>
<protein>
    <submittedName>
        <fullName evidence="1">Uncharacterized protein</fullName>
    </submittedName>
</protein>
<evidence type="ECO:0000313" key="2">
    <source>
        <dbReference type="Proteomes" id="UP000198601"/>
    </source>
</evidence>
<proteinExistence type="predicted"/>